<accession>A0A9W7EVG0</accession>
<evidence type="ECO:0000256" key="4">
    <source>
        <dbReference type="SAM" id="MobiDB-lite"/>
    </source>
</evidence>
<organism evidence="6 7">
    <name type="scientific">Triparma laevis f. inornata</name>
    <dbReference type="NCBI Taxonomy" id="1714386"/>
    <lineage>
        <taxon>Eukaryota</taxon>
        <taxon>Sar</taxon>
        <taxon>Stramenopiles</taxon>
        <taxon>Ochrophyta</taxon>
        <taxon>Bolidophyceae</taxon>
        <taxon>Parmales</taxon>
        <taxon>Triparmaceae</taxon>
        <taxon>Triparma</taxon>
    </lineage>
</organism>
<gene>
    <name evidence="6" type="ORF">TL16_g12238</name>
</gene>
<dbReference type="PROSITE" id="PS51858">
    <property type="entry name" value="PPPDE"/>
    <property type="match status" value="1"/>
</dbReference>
<dbReference type="Pfam" id="PF05903">
    <property type="entry name" value="Peptidase_C97"/>
    <property type="match status" value="1"/>
</dbReference>
<dbReference type="InterPro" id="IPR008580">
    <property type="entry name" value="PPPDE_dom"/>
</dbReference>
<comment type="similarity">
    <text evidence="1">Belongs to the DeSI family.</text>
</comment>
<dbReference type="AlphaFoldDB" id="A0A9W7EVG0"/>
<feature type="region of interest" description="Disordered" evidence="4">
    <location>
        <begin position="217"/>
        <end position="243"/>
    </location>
</feature>
<evidence type="ECO:0000256" key="3">
    <source>
        <dbReference type="ARBA" id="ARBA00022801"/>
    </source>
</evidence>
<keyword evidence="2" id="KW-0645">Protease</keyword>
<name>A0A9W7EVG0_9STRA</name>
<protein>
    <recommendedName>
        <fullName evidence="5">PPPDE domain-containing protein</fullName>
    </recommendedName>
</protein>
<evidence type="ECO:0000313" key="6">
    <source>
        <dbReference type="EMBL" id="GMH92072.1"/>
    </source>
</evidence>
<dbReference type="Proteomes" id="UP001162640">
    <property type="component" value="Unassembled WGS sequence"/>
</dbReference>
<reference evidence="7" key="1">
    <citation type="journal article" date="2023" name="Commun. Biol.">
        <title>Genome analysis of Parmales, the sister group of diatoms, reveals the evolutionary specialization of diatoms from phago-mixotrophs to photoautotrophs.</title>
        <authorList>
            <person name="Ban H."/>
            <person name="Sato S."/>
            <person name="Yoshikawa S."/>
            <person name="Yamada K."/>
            <person name="Nakamura Y."/>
            <person name="Ichinomiya M."/>
            <person name="Sato N."/>
            <person name="Blanc-Mathieu R."/>
            <person name="Endo H."/>
            <person name="Kuwata A."/>
            <person name="Ogata H."/>
        </authorList>
    </citation>
    <scope>NUCLEOTIDE SEQUENCE [LARGE SCALE GENOMIC DNA]</scope>
</reference>
<evidence type="ECO:0000256" key="2">
    <source>
        <dbReference type="ARBA" id="ARBA00022670"/>
    </source>
</evidence>
<keyword evidence="3" id="KW-0378">Hydrolase</keyword>
<feature type="domain" description="PPPDE" evidence="5">
    <location>
        <begin position="37"/>
        <end position="192"/>
    </location>
</feature>
<dbReference type="EMBL" id="BLQM01000486">
    <property type="protein sequence ID" value="GMH92072.1"/>
    <property type="molecule type" value="Genomic_DNA"/>
</dbReference>
<evidence type="ECO:0000256" key="1">
    <source>
        <dbReference type="ARBA" id="ARBA00008140"/>
    </source>
</evidence>
<dbReference type="PANTHER" id="PTHR12378:SF80">
    <property type="entry name" value="IP06716P-RELATED"/>
    <property type="match status" value="1"/>
</dbReference>
<dbReference type="GO" id="GO:0006508">
    <property type="term" value="P:proteolysis"/>
    <property type="evidence" value="ECO:0007669"/>
    <property type="project" value="UniProtKB-KW"/>
</dbReference>
<dbReference type="SMART" id="SM01179">
    <property type="entry name" value="DUF862"/>
    <property type="match status" value="1"/>
</dbReference>
<dbReference type="Gene3D" id="3.90.1720.30">
    <property type="entry name" value="PPPDE domains"/>
    <property type="match status" value="1"/>
</dbReference>
<dbReference type="GO" id="GO:0016579">
    <property type="term" value="P:protein deubiquitination"/>
    <property type="evidence" value="ECO:0007669"/>
    <property type="project" value="TreeGrafter"/>
</dbReference>
<proteinExistence type="inferred from homology"/>
<dbReference type="GO" id="GO:0101005">
    <property type="term" value="F:deubiquitinase activity"/>
    <property type="evidence" value="ECO:0007669"/>
    <property type="project" value="TreeGrafter"/>
</dbReference>
<evidence type="ECO:0000259" key="5">
    <source>
        <dbReference type="PROSITE" id="PS51858"/>
    </source>
</evidence>
<sequence>MHCVESIKRQYQNDNITVTNTASHNAPQASFVSTSSSEIILHVYTLSPPPPTPSSSLFDKFGSFFHSKIMTPTGYGTYHTSIDVNGFNYTFAAAASIIKTKATDPTSPSSISSCPDGCTFTTSIILGPSPSASTVQNLLQNLLKTFTPTSYHLLNRNCNHFTETFSTSLIPSSTFPLPSYPRYINRAAKTATIFINHGDVCDIEVEGYNAAGRERLSKEEKVKKGKKKELTEEQKEALAKLKK</sequence>
<dbReference type="InterPro" id="IPR042266">
    <property type="entry name" value="PPPDE_sf"/>
</dbReference>
<dbReference type="PANTHER" id="PTHR12378">
    <property type="entry name" value="DESUMOYLATING ISOPEPTIDASE"/>
    <property type="match status" value="1"/>
</dbReference>
<comment type="caution">
    <text evidence="6">The sequence shown here is derived from an EMBL/GenBank/DDBJ whole genome shotgun (WGS) entry which is preliminary data.</text>
</comment>
<evidence type="ECO:0000313" key="7">
    <source>
        <dbReference type="Proteomes" id="UP001162640"/>
    </source>
</evidence>